<feature type="transmembrane region" description="Helical" evidence="2">
    <location>
        <begin position="174"/>
        <end position="192"/>
    </location>
</feature>
<dbReference type="AlphaFoldDB" id="A0AA40SR41"/>
<evidence type="ECO:0008006" key="5">
    <source>
        <dbReference type="Google" id="ProtNLM"/>
    </source>
</evidence>
<keyword evidence="4" id="KW-1185">Reference proteome</keyword>
<feature type="transmembrane region" description="Helical" evidence="2">
    <location>
        <begin position="30"/>
        <end position="52"/>
    </location>
</feature>
<feature type="transmembrane region" description="Helical" evidence="2">
    <location>
        <begin position="64"/>
        <end position="85"/>
    </location>
</feature>
<sequence>MTEGEAVASTRHDAASQTAQTPPRLSVESLAIYAALASGVIGAITGIIVGLVLPPLPLSGTSSFGSVAAVAAGVVAAVAGGVGYWRARGMPGQEWRQSLSTVRFTVNTVSVVLVHVVLAMLSTIAVFLILSLGFIGLEINLLFWAAVLMAVVLGLSAYLTFLSVSRITTQRMSSLLMSFVVIGTLTSMVTTTDPLWWETHFSHLGTFWSLSSLMFNGTLVIGGLLVTTFAVYLANDMRALTDRGILTRESSPQTISTMFVIMGAMLAGVGLVPVNISLLIHNLCASGMALMYIGMLVAGPRILRGMPRVYFVASWVFLGAVLGSTVLFVTRFFTLTAFEIVVFALIFGWISVFIRFLGVAGQRD</sequence>
<reference evidence="3 4" key="1">
    <citation type="submission" date="2020-08" db="EMBL/GenBank/DDBJ databases">
        <title>Sequencing the genomes of 1000 actinobacteria strains.</title>
        <authorList>
            <person name="Klenk H.-P."/>
        </authorList>
    </citation>
    <scope>NUCLEOTIDE SEQUENCE [LARGE SCALE GENOMIC DNA]</scope>
    <source>
        <strain evidence="3 4">DSM 19600</strain>
    </source>
</reference>
<organism evidence="3 4">
    <name type="scientific">Microbacterium invictum</name>
    <dbReference type="NCBI Taxonomy" id="515415"/>
    <lineage>
        <taxon>Bacteria</taxon>
        <taxon>Bacillati</taxon>
        <taxon>Actinomycetota</taxon>
        <taxon>Actinomycetes</taxon>
        <taxon>Micrococcales</taxon>
        <taxon>Microbacteriaceae</taxon>
        <taxon>Microbacterium</taxon>
    </lineage>
</organism>
<dbReference type="RefSeq" id="WP_183500196.1">
    <property type="nucleotide sequence ID" value="NZ_BAABCO010000004.1"/>
</dbReference>
<feature type="transmembrane region" description="Helical" evidence="2">
    <location>
        <begin position="141"/>
        <end position="162"/>
    </location>
</feature>
<feature type="transmembrane region" description="Helical" evidence="2">
    <location>
        <begin position="106"/>
        <end position="135"/>
    </location>
</feature>
<accession>A0AA40SR41</accession>
<feature type="transmembrane region" description="Helical" evidence="2">
    <location>
        <begin position="278"/>
        <end position="297"/>
    </location>
</feature>
<feature type="transmembrane region" description="Helical" evidence="2">
    <location>
        <begin position="309"/>
        <end position="329"/>
    </location>
</feature>
<feature type="transmembrane region" description="Helical" evidence="2">
    <location>
        <begin position="255"/>
        <end position="272"/>
    </location>
</feature>
<evidence type="ECO:0000313" key="4">
    <source>
        <dbReference type="Proteomes" id="UP000549113"/>
    </source>
</evidence>
<dbReference type="Proteomes" id="UP000549113">
    <property type="component" value="Unassembled WGS sequence"/>
</dbReference>
<feature type="transmembrane region" description="Helical" evidence="2">
    <location>
        <begin position="335"/>
        <end position="358"/>
    </location>
</feature>
<comment type="caution">
    <text evidence="3">The sequence shown here is derived from an EMBL/GenBank/DDBJ whole genome shotgun (WGS) entry which is preliminary data.</text>
</comment>
<keyword evidence="2" id="KW-0812">Transmembrane</keyword>
<proteinExistence type="predicted"/>
<keyword evidence="2" id="KW-0472">Membrane</keyword>
<protein>
    <recommendedName>
        <fullName evidence="5">DUF998 domain-containing protein</fullName>
    </recommendedName>
</protein>
<evidence type="ECO:0000256" key="2">
    <source>
        <dbReference type="SAM" id="Phobius"/>
    </source>
</evidence>
<name>A0AA40SR41_9MICO</name>
<evidence type="ECO:0000256" key="1">
    <source>
        <dbReference type="SAM" id="MobiDB-lite"/>
    </source>
</evidence>
<keyword evidence="2" id="KW-1133">Transmembrane helix</keyword>
<dbReference type="EMBL" id="JACIFH010000001">
    <property type="protein sequence ID" value="MBB4140700.1"/>
    <property type="molecule type" value="Genomic_DNA"/>
</dbReference>
<feature type="transmembrane region" description="Helical" evidence="2">
    <location>
        <begin position="212"/>
        <end position="234"/>
    </location>
</feature>
<evidence type="ECO:0000313" key="3">
    <source>
        <dbReference type="EMBL" id="MBB4140700.1"/>
    </source>
</evidence>
<feature type="region of interest" description="Disordered" evidence="1">
    <location>
        <begin position="1"/>
        <end position="21"/>
    </location>
</feature>
<gene>
    <name evidence="3" type="ORF">BKA10_002494</name>
</gene>